<dbReference type="InterPro" id="IPR032828">
    <property type="entry name" value="PolyA_RNA-bd"/>
</dbReference>
<feature type="domain" description="tRNA nucleotidyltransferase/poly(A) polymerase RNA and SrmB- binding" evidence="13">
    <location>
        <begin position="170"/>
        <end position="223"/>
    </location>
</feature>
<dbReference type="GO" id="GO:0046872">
    <property type="term" value="F:metal ion binding"/>
    <property type="evidence" value="ECO:0007669"/>
    <property type="project" value="UniProtKB-KW"/>
</dbReference>
<keyword evidence="9" id="KW-0460">Magnesium</keyword>
<dbReference type="CDD" id="cd05398">
    <property type="entry name" value="NT_ClassII-CCAase"/>
    <property type="match status" value="1"/>
</dbReference>
<dbReference type="PANTHER" id="PTHR47545:SF2">
    <property type="entry name" value="CC-ADDING TRNA NUCLEOTIDYLTRANSFERASE"/>
    <property type="match status" value="1"/>
</dbReference>
<evidence type="ECO:0000256" key="7">
    <source>
        <dbReference type="ARBA" id="ARBA00022723"/>
    </source>
</evidence>
<dbReference type="GO" id="GO:0000049">
    <property type="term" value="F:tRNA binding"/>
    <property type="evidence" value="ECO:0007669"/>
    <property type="project" value="UniProtKB-KW"/>
</dbReference>
<dbReference type="GO" id="GO:0008033">
    <property type="term" value="P:tRNA processing"/>
    <property type="evidence" value="ECO:0007669"/>
    <property type="project" value="UniProtKB-KW"/>
</dbReference>
<name>A0A0A2CAT5_PROMR</name>
<evidence type="ECO:0000313" key="14">
    <source>
        <dbReference type="EMBL" id="KGG21709.1"/>
    </source>
</evidence>
<feature type="domain" description="Poly A polymerase head" evidence="12">
    <location>
        <begin position="34"/>
        <end position="144"/>
    </location>
</feature>
<keyword evidence="8" id="KW-0547">Nucleotide-binding</keyword>
<evidence type="ECO:0000256" key="2">
    <source>
        <dbReference type="ARBA" id="ARBA00007265"/>
    </source>
</evidence>
<evidence type="ECO:0000256" key="6">
    <source>
        <dbReference type="ARBA" id="ARBA00022695"/>
    </source>
</evidence>
<keyword evidence="6 14" id="KW-0548">Nucleotidyltransferase</keyword>
<dbReference type="PANTHER" id="PTHR47545">
    <property type="entry name" value="MULTIFUNCTIONAL CCA PROTEIN"/>
    <property type="match status" value="1"/>
</dbReference>
<evidence type="ECO:0000256" key="11">
    <source>
        <dbReference type="RuleBase" id="RU003953"/>
    </source>
</evidence>
<comment type="cofactor">
    <cofactor evidence="1">
        <name>Mg(2+)</name>
        <dbReference type="ChEBI" id="CHEBI:18420"/>
    </cofactor>
</comment>
<protein>
    <submittedName>
        <fullName evidence="14">tRNA nucleotidyltransferase</fullName>
        <ecNumber evidence="14">2.7.7.72</ecNumber>
    </submittedName>
</protein>
<evidence type="ECO:0000259" key="12">
    <source>
        <dbReference type="Pfam" id="PF01743"/>
    </source>
</evidence>
<evidence type="ECO:0000256" key="1">
    <source>
        <dbReference type="ARBA" id="ARBA00001946"/>
    </source>
</evidence>
<dbReference type="SUPFAM" id="SSF81891">
    <property type="entry name" value="Poly A polymerase C-terminal region-like"/>
    <property type="match status" value="1"/>
</dbReference>
<evidence type="ECO:0000256" key="4">
    <source>
        <dbReference type="ARBA" id="ARBA00022679"/>
    </source>
</evidence>
<keyword evidence="7" id="KW-0479">Metal-binding</keyword>
<evidence type="ECO:0000313" key="15">
    <source>
        <dbReference type="Proteomes" id="UP000030392"/>
    </source>
</evidence>
<keyword evidence="10 11" id="KW-0694">RNA-binding</keyword>
<dbReference type="InterPro" id="IPR050124">
    <property type="entry name" value="tRNA_CCA-adding_enzyme"/>
</dbReference>
<reference evidence="15" key="1">
    <citation type="journal article" date="2014" name="Sci. Data">
        <title>Genomes of diverse isolates of the marine cyanobacterium Prochlorococcus.</title>
        <authorList>
            <person name="Biller S."/>
            <person name="Berube P."/>
            <person name="Thompson J."/>
            <person name="Kelly L."/>
            <person name="Roggensack S."/>
            <person name="Awad L."/>
            <person name="Roache-Johnson K."/>
            <person name="Ding H."/>
            <person name="Giovannoni S.J."/>
            <person name="Moore L.R."/>
            <person name="Chisholm S.W."/>
        </authorList>
    </citation>
    <scope>NUCLEOTIDE SEQUENCE [LARGE SCALE GENOMIC DNA]</scope>
    <source>
        <strain evidence="15">PAC1</strain>
    </source>
</reference>
<accession>A0A0A2CAT5</accession>
<dbReference type="GO" id="GO:0004810">
    <property type="term" value="F:CCA tRNA nucleotidyltransferase activity"/>
    <property type="evidence" value="ECO:0007669"/>
    <property type="project" value="UniProtKB-EC"/>
</dbReference>
<dbReference type="AlphaFoldDB" id="A0A0A2CAT5"/>
<evidence type="ECO:0000256" key="3">
    <source>
        <dbReference type="ARBA" id="ARBA00022555"/>
    </source>
</evidence>
<sequence>MISKDTLLSNDLFGDLNPRDWPISISDLPPGSALVGGSVRDALLNKLSQKPDLDFVIPTNAINFSENLSKKINCTFIKLDEKRDIARLVINGWTLDFARQVGENLQDDLLRRDFRINAIALRLTGKPEIFDPTRGINDLKSKKIVAISEKNLLDDPLRILRGFRFMCELDFELEKKTKTFLKNNVDKLSNVAPERMKMEILKIVNSKWNSSVWKTYLELQLLNEWNDNNFPYIELERKDISTKNPLFGSFLSKLIFLLSDEGLSRLTFSKNQIKRCKNLRFWVHKINKLDDLSEDERFQLHIDLEEDLPSFILFLKERDSNPWLKRWKDHHDPLFHPSAPFDGHLLQKAFGVPPGPFLGELIRYLSKEKAYGRISTNKEAMEVARKWTLENSPFL</sequence>
<dbReference type="SUPFAM" id="SSF81301">
    <property type="entry name" value="Nucleotidyltransferase"/>
    <property type="match status" value="1"/>
</dbReference>
<evidence type="ECO:0000256" key="9">
    <source>
        <dbReference type="ARBA" id="ARBA00022842"/>
    </source>
</evidence>
<dbReference type="GO" id="GO:0000166">
    <property type="term" value="F:nucleotide binding"/>
    <property type="evidence" value="ECO:0007669"/>
    <property type="project" value="UniProtKB-KW"/>
</dbReference>
<organism evidence="14 15">
    <name type="scientific">Prochlorococcus marinus str. PAC1</name>
    <dbReference type="NCBI Taxonomy" id="59924"/>
    <lineage>
        <taxon>Bacteria</taxon>
        <taxon>Bacillati</taxon>
        <taxon>Cyanobacteriota</taxon>
        <taxon>Cyanophyceae</taxon>
        <taxon>Synechococcales</taxon>
        <taxon>Prochlorococcaceae</taxon>
        <taxon>Prochlorococcus</taxon>
    </lineage>
</organism>
<dbReference type="Gene3D" id="3.30.460.10">
    <property type="entry name" value="Beta Polymerase, domain 2"/>
    <property type="match status" value="1"/>
</dbReference>
<gene>
    <name evidence="14" type="ORF">EV03_0448</name>
</gene>
<dbReference type="EMBL" id="JNAX01000005">
    <property type="protein sequence ID" value="KGG21709.1"/>
    <property type="molecule type" value="Genomic_DNA"/>
</dbReference>
<keyword evidence="3" id="KW-0820">tRNA-binding</keyword>
<dbReference type="Proteomes" id="UP000030392">
    <property type="component" value="Unassembled WGS sequence"/>
</dbReference>
<comment type="caution">
    <text evidence="14">The sequence shown here is derived from an EMBL/GenBank/DDBJ whole genome shotgun (WGS) entry which is preliminary data.</text>
</comment>
<dbReference type="InterPro" id="IPR043519">
    <property type="entry name" value="NT_sf"/>
</dbReference>
<dbReference type="Pfam" id="PF12627">
    <property type="entry name" value="PolyA_pol_RNAbd"/>
    <property type="match status" value="1"/>
</dbReference>
<evidence type="ECO:0000256" key="5">
    <source>
        <dbReference type="ARBA" id="ARBA00022694"/>
    </source>
</evidence>
<keyword evidence="4 11" id="KW-0808">Transferase</keyword>
<evidence type="ECO:0000259" key="13">
    <source>
        <dbReference type="Pfam" id="PF12627"/>
    </source>
</evidence>
<keyword evidence="5" id="KW-0819">tRNA processing</keyword>
<dbReference type="Pfam" id="PF01743">
    <property type="entry name" value="PolyA_pol"/>
    <property type="match status" value="1"/>
</dbReference>
<dbReference type="EC" id="2.7.7.72" evidence="14"/>
<evidence type="ECO:0000256" key="10">
    <source>
        <dbReference type="ARBA" id="ARBA00022884"/>
    </source>
</evidence>
<proteinExistence type="inferred from homology"/>
<comment type="similarity">
    <text evidence="2 11">Belongs to the tRNA nucleotidyltransferase/poly(A) polymerase family.</text>
</comment>
<evidence type="ECO:0000256" key="8">
    <source>
        <dbReference type="ARBA" id="ARBA00022741"/>
    </source>
</evidence>
<dbReference type="Gene3D" id="1.10.3090.10">
    <property type="entry name" value="cca-adding enzyme, domain 2"/>
    <property type="match status" value="1"/>
</dbReference>
<dbReference type="InterPro" id="IPR002646">
    <property type="entry name" value="PolA_pol_head_dom"/>
</dbReference>
<dbReference type="RefSeq" id="WP_036904712.1">
    <property type="nucleotide sequence ID" value="NZ_CP138967.1"/>
</dbReference>